<accession>A0A1E4T286</accession>
<keyword evidence="4" id="KW-1185">Reference proteome</keyword>
<dbReference type="EMBL" id="KV453851">
    <property type="protein sequence ID" value="ODV85841.1"/>
    <property type="molecule type" value="Genomic_DNA"/>
</dbReference>
<protein>
    <submittedName>
        <fullName evidence="3">Uncharacterized protein</fullName>
    </submittedName>
</protein>
<feature type="region of interest" description="Disordered" evidence="2">
    <location>
        <begin position="77"/>
        <end position="112"/>
    </location>
</feature>
<evidence type="ECO:0000256" key="1">
    <source>
        <dbReference type="SAM" id="Coils"/>
    </source>
</evidence>
<feature type="region of interest" description="Disordered" evidence="2">
    <location>
        <begin position="180"/>
        <end position="231"/>
    </location>
</feature>
<dbReference type="OrthoDB" id="3997937at2759"/>
<feature type="non-terminal residue" evidence="3">
    <location>
        <position position="283"/>
    </location>
</feature>
<evidence type="ECO:0000256" key="2">
    <source>
        <dbReference type="SAM" id="MobiDB-lite"/>
    </source>
</evidence>
<feature type="compositionally biased region" description="Polar residues" evidence="2">
    <location>
        <begin position="78"/>
        <end position="96"/>
    </location>
</feature>
<feature type="coiled-coil region" evidence="1">
    <location>
        <begin position="47"/>
        <end position="74"/>
    </location>
</feature>
<feature type="compositionally biased region" description="Low complexity" evidence="2">
    <location>
        <begin position="201"/>
        <end position="219"/>
    </location>
</feature>
<proteinExistence type="predicted"/>
<evidence type="ECO:0000313" key="3">
    <source>
        <dbReference type="EMBL" id="ODV85841.1"/>
    </source>
</evidence>
<reference evidence="4" key="1">
    <citation type="submission" date="2016-04" db="EMBL/GenBank/DDBJ databases">
        <title>Comparative genomics of biotechnologically important yeasts.</title>
        <authorList>
            <consortium name="DOE Joint Genome Institute"/>
            <person name="Riley R."/>
            <person name="Haridas S."/>
            <person name="Wolfe K.H."/>
            <person name="Lopes M.R."/>
            <person name="Hittinger C.T."/>
            <person name="Goker M."/>
            <person name="Salamov A."/>
            <person name="Wisecaver J."/>
            <person name="Long T.M."/>
            <person name="Aerts A.L."/>
            <person name="Barry K."/>
            <person name="Choi C."/>
            <person name="Clum A."/>
            <person name="Coughlan A.Y."/>
            <person name="Deshpande S."/>
            <person name="Douglass A.P."/>
            <person name="Hanson S.J."/>
            <person name="Klenk H.-P."/>
            <person name="Labutti K."/>
            <person name="Lapidus A."/>
            <person name="Lindquist E."/>
            <person name="Lipzen A."/>
            <person name="Meier-Kolthoff J.P."/>
            <person name="Ohm R.A."/>
            <person name="Otillar R.P."/>
            <person name="Pangilinan J."/>
            <person name="Peng Y."/>
            <person name="Rokas A."/>
            <person name="Rosa C.A."/>
            <person name="Scheuner C."/>
            <person name="Sibirny A.A."/>
            <person name="Slot J.C."/>
            <person name="Stielow J.B."/>
            <person name="Sun H."/>
            <person name="Kurtzman C.P."/>
            <person name="Blackwell M."/>
            <person name="Grigoriev I.V."/>
            <person name="Jeffries T.W."/>
        </authorList>
    </citation>
    <scope>NUCLEOTIDE SEQUENCE [LARGE SCALE GENOMIC DNA]</scope>
    <source>
        <strain evidence="4">NRRL YB-2248</strain>
    </source>
</reference>
<dbReference type="Proteomes" id="UP000094801">
    <property type="component" value="Unassembled WGS sequence"/>
</dbReference>
<name>A0A1E4T286_9ASCO</name>
<organism evidence="3 4">
    <name type="scientific">[Candida] arabinofermentans NRRL YB-2248</name>
    <dbReference type="NCBI Taxonomy" id="983967"/>
    <lineage>
        <taxon>Eukaryota</taxon>
        <taxon>Fungi</taxon>
        <taxon>Dikarya</taxon>
        <taxon>Ascomycota</taxon>
        <taxon>Saccharomycotina</taxon>
        <taxon>Pichiomycetes</taxon>
        <taxon>Pichiales</taxon>
        <taxon>Pichiaceae</taxon>
        <taxon>Ogataea</taxon>
        <taxon>Ogataea/Candida clade</taxon>
    </lineage>
</organism>
<sequence length="283" mass="31955">MTKEDVSLSATSFFKSLKITDPEKVRNLDFISSLDKDEVISKLLLAIFSLQKNVQDLSDKVDQYESLNKLLVNEDLSQEISPPNSPPTKVTKISPSKSDESTPPGFSPMYSTPALSESEIVERPAKRQQVIKPWPEVTLTQLANRFKVPRDQLHQLSRTLDVDKRSHLRSLKPNIHYEIKKNKNNGQASKLSSKRGRPLKDSVTPSSSSTSLSKVTNSKPSSSRSNTTPTDKKWLKYSMTKEGLFKCDTCGDRPAIYSNYLALFQHKKSHHDDEFEPFTIPES</sequence>
<feature type="compositionally biased region" description="Polar residues" evidence="2">
    <location>
        <begin position="220"/>
        <end position="229"/>
    </location>
</feature>
<gene>
    <name evidence="3" type="ORF">CANARDRAFT_198011</name>
</gene>
<dbReference type="AlphaFoldDB" id="A0A1E4T286"/>
<evidence type="ECO:0000313" key="4">
    <source>
        <dbReference type="Proteomes" id="UP000094801"/>
    </source>
</evidence>
<keyword evidence="1" id="KW-0175">Coiled coil</keyword>